<dbReference type="EMBL" id="CVRY01000002">
    <property type="protein sequence ID" value="CRL60948.1"/>
    <property type="molecule type" value="Genomic_DNA"/>
</dbReference>
<keyword evidence="2" id="KW-0238">DNA-binding</keyword>
<dbReference type="PANTHER" id="PTHR43280:SF2">
    <property type="entry name" value="HTH-TYPE TRANSCRIPTIONAL REGULATOR EXSA"/>
    <property type="match status" value="1"/>
</dbReference>
<dbReference type="RefSeq" id="WP_072063334.1">
    <property type="nucleotide sequence ID" value="NZ_CVRY01000002.1"/>
</dbReference>
<sequence length="278" mass="32822">MNTIQCDKTEQYDCTIQKKSYFYPQYQILENEQKAIFLIRKNALILQNCTDTVTINENQVLFLQQGSYTIKTQGTEPSDIIYIPISDDFLRNFMSKHNDILCQIERDEEFSRAFICFQNSPLIQFCSNGFEYLTAQSCPETFTQLRIEELLVLLLSTEQGSDLMALFRQLSHRQVDRLKIFMEKNHLKNWKLKQFAREFGMGLTTFKELFSHVYGTSPRTWICERRIIYAHQLLLTTEMSIVDISMESGFSSQSYFTQSYHRRFNMTPSKARNIRSKL</sequence>
<reference evidence="6" key="1">
    <citation type="submission" date="2015-06" db="EMBL/GenBank/DDBJ databases">
        <authorList>
            <person name="Urmite Genomes"/>
        </authorList>
    </citation>
    <scope>NUCLEOTIDE SEQUENCE [LARGE SCALE GENOMIC DNA]</scope>
    <source>
        <strain evidence="6">CSUR P1867</strain>
    </source>
</reference>
<dbReference type="Pfam" id="PF22200">
    <property type="entry name" value="ExsA_N"/>
    <property type="match status" value="1"/>
</dbReference>
<dbReference type="Pfam" id="PF12833">
    <property type="entry name" value="HTH_18"/>
    <property type="match status" value="1"/>
</dbReference>
<dbReference type="InterPro" id="IPR020449">
    <property type="entry name" value="Tscrpt_reg_AraC-type_HTH"/>
</dbReference>
<dbReference type="GO" id="GO:0003700">
    <property type="term" value="F:DNA-binding transcription factor activity"/>
    <property type="evidence" value="ECO:0007669"/>
    <property type="project" value="InterPro"/>
</dbReference>
<dbReference type="GO" id="GO:0043565">
    <property type="term" value="F:sequence-specific DNA binding"/>
    <property type="evidence" value="ECO:0007669"/>
    <property type="project" value="InterPro"/>
</dbReference>
<gene>
    <name evidence="5" type="primary">exsA</name>
    <name evidence="5" type="ORF">BN1804_01209</name>
</gene>
<dbReference type="PROSITE" id="PS01124">
    <property type="entry name" value="HTH_ARAC_FAMILY_2"/>
    <property type="match status" value="1"/>
</dbReference>
<evidence type="ECO:0000313" key="6">
    <source>
        <dbReference type="Proteomes" id="UP000183920"/>
    </source>
</evidence>
<evidence type="ECO:0000256" key="3">
    <source>
        <dbReference type="ARBA" id="ARBA00023163"/>
    </source>
</evidence>
<protein>
    <submittedName>
        <fullName evidence="5">Exoenzyme S synthesis regulatory protein ExsA</fullName>
    </submittedName>
</protein>
<keyword evidence="3" id="KW-0804">Transcription</keyword>
<evidence type="ECO:0000256" key="1">
    <source>
        <dbReference type="ARBA" id="ARBA00023015"/>
    </source>
</evidence>
<organism evidence="5 6">
    <name type="scientific">Proteus penneri</name>
    <dbReference type="NCBI Taxonomy" id="102862"/>
    <lineage>
        <taxon>Bacteria</taxon>
        <taxon>Pseudomonadati</taxon>
        <taxon>Pseudomonadota</taxon>
        <taxon>Gammaproteobacteria</taxon>
        <taxon>Enterobacterales</taxon>
        <taxon>Morganellaceae</taxon>
        <taxon>Proteus</taxon>
    </lineage>
</organism>
<dbReference type="AlphaFoldDB" id="A0A0G4Q4V3"/>
<evidence type="ECO:0000259" key="4">
    <source>
        <dbReference type="PROSITE" id="PS01124"/>
    </source>
</evidence>
<dbReference type="Gene3D" id="1.10.10.60">
    <property type="entry name" value="Homeodomain-like"/>
    <property type="match status" value="1"/>
</dbReference>
<dbReference type="PANTHER" id="PTHR43280">
    <property type="entry name" value="ARAC-FAMILY TRANSCRIPTIONAL REGULATOR"/>
    <property type="match status" value="1"/>
</dbReference>
<dbReference type="InterPro" id="IPR054015">
    <property type="entry name" value="ExsA-like_N"/>
</dbReference>
<accession>A0A0G4Q4V3</accession>
<dbReference type="InterPro" id="IPR018060">
    <property type="entry name" value="HTH_AraC"/>
</dbReference>
<evidence type="ECO:0000256" key="2">
    <source>
        <dbReference type="ARBA" id="ARBA00023125"/>
    </source>
</evidence>
<dbReference type="Proteomes" id="UP000183920">
    <property type="component" value="Unassembled WGS sequence"/>
</dbReference>
<dbReference type="SUPFAM" id="SSF46689">
    <property type="entry name" value="Homeodomain-like"/>
    <property type="match status" value="2"/>
</dbReference>
<keyword evidence="1" id="KW-0805">Transcription regulation</keyword>
<evidence type="ECO:0000313" key="5">
    <source>
        <dbReference type="EMBL" id="CRL60948.1"/>
    </source>
</evidence>
<dbReference type="SMART" id="SM00342">
    <property type="entry name" value="HTH_ARAC"/>
    <property type="match status" value="1"/>
</dbReference>
<dbReference type="PRINTS" id="PR00032">
    <property type="entry name" value="HTHARAC"/>
</dbReference>
<feature type="domain" description="HTH araC/xylS-type" evidence="4">
    <location>
        <begin position="176"/>
        <end position="274"/>
    </location>
</feature>
<proteinExistence type="predicted"/>
<dbReference type="InterPro" id="IPR009057">
    <property type="entry name" value="Homeodomain-like_sf"/>
</dbReference>
<name>A0A0G4Q4V3_9GAMM</name>